<reference evidence="1" key="1">
    <citation type="submission" date="2020-04" db="EMBL/GenBank/DDBJ databases">
        <authorList>
            <person name="Chiriac C."/>
            <person name="Salcher M."/>
            <person name="Ghai R."/>
            <person name="Kavagutti S V."/>
        </authorList>
    </citation>
    <scope>NUCLEOTIDE SEQUENCE</scope>
</reference>
<dbReference type="EMBL" id="LR796795">
    <property type="protein sequence ID" value="CAB4166828.1"/>
    <property type="molecule type" value="Genomic_DNA"/>
</dbReference>
<sequence length="155" mass="18187">MKTVIGYDHLHTIPSNDSALKVVYATGTHYNPKVKSNAHGYSTAQPPLRPPEKWPRKVTIDPLFEDLTGFKVGYFTCIGMLMCNDFNKWVVRCSCGNYEIRKTKTLKRIEDKVDQNRCQSCLDLEQLRHKDYWQIHGRYPWQKPKKKNNKEVKNE</sequence>
<accession>A0A6J5PC67</accession>
<evidence type="ECO:0000313" key="1">
    <source>
        <dbReference type="EMBL" id="CAB4166828.1"/>
    </source>
</evidence>
<organism evidence="1">
    <name type="scientific">uncultured Caudovirales phage</name>
    <dbReference type="NCBI Taxonomy" id="2100421"/>
    <lineage>
        <taxon>Viruses</taxon>
        <taxon>Duplodnaviria</taxon>
        <taxon>Heunggongvirae</taxon>
        <taxon>Uroviricota</taxon>
        <taxon>Caudoviricetes</taxon>
        <taxon>Peduoviridae</taxon>
        <taxon>Maltschvirus</taxon>
        <taxon>Maltschvirus maltsch</taxon>
    </lineage>
</organism>
<protein>
    <submittedName>
        <fullName evidence="1">Uncharacterized protein</fullName>
    </submittedName>
</protein>
<proteinExistence type="predicted"/>
<gene>
    <name evidence="1" type="ORF">UFOVP844_60</name>
</gene>
<name>A0A6J5PC67_9CAUD</name>